<name>A0ABV3GU88_MICGL</name>
<evidence type="ECO:0000313" key="7">
    <source>
        <dbReference type="Proteomes" id="UP001551675"/>
    </source>
</evidence>
<dbReference type="SUPFAM" id="SSF48498">
    <property type="entry name" value="Tetracyclin repressor-like, C-terminal domain"/>
    <property type="match status" value="1"/>
</dbReference>
<dbReference type="EMBL" id="JBFALK010000056">
    <property type="protein sequence ID" value="MEV0975208.1"/>
    <property type="molecule type" value="Genomic_DNA"/>
</dbReference>
<dbReference type="PANTHER" id="PTHR30055:SF151">
    <property type="entry name" value="TRANSCRIPTIONAL REGULATORY PROTEIN"/>
    <property type="match status" value="1"/>
</dbReference>
<protein>
    <submittedName>
        <fullName evidence="6">TetR/AcrR family transcriptional regulator</fullName>
    </submittedName>
</protein>
<comment type="caution">
    <text evidence="6">The sequence shown here is derived from an EMBL/GenBank/DDBJ whole genome shotgun (WGS) entry which is preliminary data.</text>
</comment>
<evidence type="ECO:0000313" key="6">
    <source>
        <dbReference type="EMBL" id="MEV0975208.1"/>
    </source>
</evidence>
<dbReference type="Gene3D" id="1.10.357.10">
    <property type="entry name" value="Tetracycline Repressor, domain 2"/>
    <property type="match status" value="1"/>
</dbReference>
<evidence type="ECO:0000256" key="4">
    <source>
        <dbReference type="PROSITE-ProRule" id="PRU00335"/>
    </source>
</evidence>
<organism evidence="6 7">
    <name type="scientific">Microtetraspora glauca</name>
    <dbReference type="NCBI Taxonomy" id="1996"/>
    <lineage>
        <taxon>Bacteria</taxon>
        <taxon>Bacillati</taxon>
        <taxon>Actinomycetota</taxon>
        <taxon>Actinomycetes</taxon>
        <taxon>Streptosporangiales</taxon>
        <taxon>Streptosporangiaceae</taxon>
        <taxon>Microtetraspora</taxon>
    </lineage>
</organism>
<feature type="DNA-binding region" description="H-T-H motif" evidence="4">
    <location>
        <begin position="119"/>
        <end position="138"/>
    </location>
</feature>
<dbReference type="Proteomes" id="UP001551675">
    <property type="component" value="Unassembled WGS sequence"/>
</dbReference>
<dbReference type="RefSeq" id="WP_358142672.1">
    <property type="nucleotide sequence ID" value="NZ_JBFALK010000056.1"/>
</dbReference>
<dbReference type="Pfam" id="PF00440">
    <property type="entry name" value="TetR_N"/>
    <property type="match status" value="1"/>
</dbReference>
<dbReference type="InterPro" id="IPR001647">
    <property type="entry name" value="HTH_TetR"/>
</dbReference>
<dbReference type="InterPro" id="IPR036271">
    <property type="entry name" value="Tet_transcr_reg_TetR-rel_C_sf"/>
</dbReference>
<keyword evidence="2 4" id="KW-0238">DNA-binding</keyword>
<keyword evidence="7" id="KW-1185">Reference proteome</keyword>
<dbReference type="InterPro" id="IPR004111">
    <property type="entry name" value="Repressor_TetR_C"/>
</dbReference>
<feature type="domain" description="HTH tetR-type" evidence="5">
    <location>
        <begin position="96"/>
        <end position="156"/>
    </location>
</feature>
<evidence type="ECO:0000256" key="2">
    <source>
        <dbReference type="ARBA" id="ARBA00023125"/>
    </source>
</evidence>
<accession>A0ABV3GU88</accession>
<sequence>MHTESTQQRFDLQLHPALRARTSIGLEFRHNPRGVTKRSAVMSVQLACASCGKSLEPADRGRPRLYCSRACQAKAYRARRTETPADAPEGNDSAPHLTVERIVRAGIAIADAEGLDALSMRRVAMDLGASTMALYRHVASKDDLVALMVEAAMADVPLPDSAPRDWRHGLERAAYRDWDLYHRHPWILPRVMVTTRAHFSPALAADSESAFSSFDGLDLEPAEAFRYMFMFASYVQGVALTYVSDVEAERQSDIAMVQGTTTASDRAQNPLFEPGAYPRLARAMRAGADPWDLDALFTSGLAGVLDGIAADLARRGIDA</sequence>
<dbReference type="InterPro" id="IPR009057">
    <property type="entry name" value="Homeodomain-like_sf"/>
</dbReference>
<gene>
    <name evidence="6" type="ORF">AB0I59_42025</name>
</gene>
<dbReference type="Gene3D" id="1.10.10.60">
    <property type="entry name" value="Homeodomain-like"/>
    <property type="match status" value="1"/>
</dbReference>
<reference evidence="6 7" key="1">
    <citation type="submission" date="2024-06" db="EMBL/GenBank/DDBJ databases">
        <title>The Natural Products Discovery Center: Release of the First 8490 Sequenced Strains for Exploring Actinobacteria Biosynthetic Diversity.</title>
        <authorList>
            <person name="Kalkreuter E."/>
            <person name="Kautsar S.A."/>
            <person name="Yang D."/>
            <person name="Bader C.D."/>
            <person name="Teijaro C.N."/>
            <person name="Fluegel L."/>
            <person name="Davis C.M."/>
            <person name="Simpson J.R."/>
            <person name="Lauterbach L."/>
            <person name="Steele A.D."/>
            <person name="Gui C."/>
            <person name="Meng S."/>
            <person name="Li G."/>
            <person name="Viehrig K."/>
            <person name="Ye F."/>
            <person name="Su P."/>
            <person name="Kiefer A.F."/>
            <person name="Nichols A."/>
            <person name="Cepeda A.J."/>
            <person name="Yan W."/>
            <person name="Fan B."/>
            <person name="Jiang Y."/>
            <person name="Adhikari A."/>
            <person name="Zheng C.-J."/>
            <person name="Schuster L."/>
            <person name="Cowan T.M."/>
            <person name="Smanski M.J."/>
            <person name="Chevrette M.G."/>
            <person name="De Carvalho L.P.S."/>
            <person name="Shen B."/>
        </authorList>
    </citation>
    <scope>NUCLEOTIDE SEQUENCE [LARGE SCALE GENOMIC DNA]</scope>
    <source>
        <strain evidence="6 7">NPDC050100</strain>
    </source>
</reference>
<dbReference type="Pfam" id="PF02909">
    <property type="entry name" value="TetR_C_1"/>
    <property type="match status" value="1"/>
</dbReference>
<proteinExistence type="predicted"/>
<evidence type="ECO:0000256" key="1">
    <source>
        <dbReference type="ARBA" id="ARBA00023015"/>
    </source>
</evidence>
<dbReference type="PANTHER" id="PTHR30055">
    <property type="entry name" value="HTH-TYPE TRANSCRIPTIONAL REGULATOR RUTR"/>
    <property type="match status" value="1"/>
</dbReference>
<dbReference type="PROSITE" id="PS50977">
    <property type="entry name" value="HTH_TETR_2"/>
    <property type="match status" value="1"/>
</dbReference>
<keyword evidence="3" id="KW-0804">Transcription</keyword>
<evidence type="ECO:0000256" key="3">
    <source>
        <dbReference type="ARBA" id="ARBA00023163"/>
    </source>
</evidence>
<dbReference type="SUPFAM" id="SSF46689">
    <property type="entry name" value="Homeodomain-like"/>
    <property type="match status" value="1"/>
</dbReference>
<dbReference type="InterPro" id="IPR050109">
    <property type="entry name" value="HTH-type_TetR-like_transc_reg"/>
</dbReference>
<keyword evidence="1" id="KW-0805">Transcription regulation</keyword>
<evidence type="ECO:0000259" key="5">
    <source>
        <dbReference type="PROSITE" id="PS50977"/>
    </source>
</evidence>